<gene>
    <name evidence="1" type="ORF">BTO14_05670</name>
</gene>
<organism evidence="1 2">
    <name type="scientific">Polaribacter butkevichii</name>
    <dbReference type="NCBI Taxonomy" id="218490"/>
    <lineage>
        <taxon>Bacteria</taxon>
        <taxon>Pseudomonadati</taxon>
        <taxon>Bacteroidota</taxon>
        <taxon>Flavobacteriia</taxon>
        <taxon>Flavobacteriales</taxon>
        <taxon>Flavobacteriaceae</taxon>
    </lineage>
</organism>
<comment type="caution">
    <text evidence="1">The sequence shown here is derived from an EMBL/GenBank/DDBJ whole genome shotgun (WGS) entry which is preliminary data.</text>
</comment>
<name>A0A2P6CCZ3_9FLAO</name>
<reference evidence="1 2" key="1">
    <citation type="submission" date="2016-12" db="EMBL/GenBank/DDBJ databases">
        <title>Trade-off between light-utilization and light-protection in marine flavobacteria.</title>
        <authorList>
            <person name="Kumagai Y."/>
            <person name="Yoshizawa S."/>
            <person name="Kogure K."/>
            <person name="Iwasaki W."/>
        </authorList>
    </citation>
    <scope>NUCLEOTIDE SEQUENCE [LARGE SCALE GENOMIC DNA]</scope>
    <source>
        <strain evidence="1 2">KCTC 12100</strain>
    </source>
</reference>
<dbReference type="AlphaFoldDB" id="A0A2P6CCZ3"/>
<proteinExistence type="predicted"/>
<dbReference type="Proteomes" id="UP000247345">
    <property type="component" value="Unassembled WGS sequence"/>
</dbReference>
<accession>A0A2P6CCZ3</accession>
<evidence type="ECO:0000313" key="1">
    <source>
        <dbReference type="EMBL" id="PQJ72775.1"/>
    </source>
</evidence>
<dbReference type="OrthoDB" id="1452305at2"/>
<dbReference type="RefSeq" id="WP_105048439.1">
    <property type="nucleotide sequence ID" value="NZ_CP150661.1"/>
</dbReference>
<keyword evidence="2" id="KW-1185">Reference proteome</keyword>
<sequence>MKQKQIVIKGKLNHKVIELIKEYYAVNRKHEIEGFIYSEKDLLSRHKNTQLHKKFLSANYQLVYTIDSCDLCFKSFDTSIESREHLSNYLNATYKLCNECKSFQLAIQFGLGIGLDGDIAI</sequence>
<evidence type="ECO:0000313" key="2">
    <source>
        <dbReference type="Proteomes" id="UP000247345"/>
    </source>
</evidence>
<dbReference type="EMBL" id="MSCK01000001">
    <property type="protein sequence ID" value="PQJ72775.1"/>
    <property type="molecule type" value="Genomic_DNA"/>
</dbReference>
<protein>
    <submittedName>
        <fullName evidence="1">Uncharacterized protein</fullName>
    </submittedName>
</protein>